<keyword evidence="1" id="KW-0479">Metal-binding</keyword>
<organism evidence="6 7">
    <name type="scientific">Rhizodiscina lignyota</name>
    <dbReference type="NCBI Taxonomy" id="1504668"/>
    <lineage>
        <taxon>Eukaryota</taxon>
        <taxon>Fungi</taxon>
        <taxon>Dikarya</taxon>
        <taxon>Ascomycota</taxon>
        <taxon>Pezizomycotina</taxon>
        <taxon>Dothideomycetes</taxon>
        <taxon>Pleosporomycetidae</taxon>
        <taxon>Aulographales</taxon>
        <taxon>Rhizodiscinaceae</taxon>
        <taxon>Rhizodiscina</taxon>
    </lineage>
</organism>
<gene>
    <name evidence="6" type="ORF">NA57DRAFT_52367</name>
</gene>
<evidence type="ECO:0000313" key="6">
    <source>
        <dbReference type="EMBL" id="KAF2102815.1"/>
    </source>
</evidence>
<keyword evidence="3" id="KW-0805">Transcription regulation</keyword>
<reference evidence="6" key="1">
    <citation type="journal article" date="2020" name="Stud. Mycol.">
        <title>101 Dothideomycetes genomes: a test case for predicting lifestyles and emergence of pathogens.</title>
        <authorList>
            <person name="Haridas S."/>
            <person name="Albert R."/>
            <person name="Binder M."/>
            <person name="Bloem J."/>
            <person name="Labutti K."/>
            <person name="Salamov A."/>
            <person name="Andreopoulos B."/>
            <person name="Baker S."/>
            <person name="Barry K."/>
            <person name="Bills G."/>
            <person name="Bluhm B."/>
            <person name="Cannon C."/>
            <person name="Castanera R."/>
            <person name="Culley D."/>
            <person name="Daum C."/>
            <person name="Ezra D."/>
            <person name="Gonzalez J."/>
            <person name="Henrissat B."/>
            <person name="Kuo A."/>
            <person name="Liang C."/>
            <person name="Lipzen A."/>
            <person name="Lutzoni F."/>
            <person name="Magnuson J."/>
            <person name="Mondo S."/>
            <person name="Nolan M."/>
            <person name="Ohm R."/>
            <person name="Pangilinan J."/>
            <person name="Park H.-J."/>
            <person name="Ramirez L."/>
            <person name="Alfaro M."/>
            <person name="Sun H."/>
            <person name="Tritt A."/>
            <person name="Yoshinaga Y."/>
            <person name="Zwiers L.-H."/>
            <person name="Turgeon B."/>
            <person name="Goodwin S."/>
            <person name="Spatafora J."/>
            <person name="Crous P."/>
            <person name="Grigoriev I."/>
        </authorList>
    </citation>
    <scope>NUCLEOTIDE SEQUENCE</scope>
    <source>
        <strain evidence="6">CBS 133067</strain>
    </source>
</reference>
<dbReference type="GO" id="GO:0046872">
    <property type="term" value="F:metal ion binding"/>
    <property type="evidence" value="ECO:0007669"/>
    <property type="project" value="UniProtKB-KW"/>
</dbReference>
<name>A0A9P4IJP4_9PEZI</name>
<evidence type="ECO:0000256" key="2">
    <source>
        <dbReference type="ARBA" id="ARBA00022833"/>
    </source>
</evidence>
<evidence type="ECO:0000256" key="3">
    <source>
        <dbReference type="ARBA" id="ARBA00023015"/>
    </source>
</evidence>
<dbReference type="AlphaFoldDB" id="A0A9P4IJP4"/>
<dbReference type="OrthoDB" id="5423818at2759"/>
<sequence>MGFGGEISKTVGFTPTGDPMLDFAATSTIPSMLAALFVNPERNSGSTFIPLRQPHCLDYGRSATIPQSLAVGNITFIPRRPSKSQAQLTTTLLWRILASFPTMIERKETLPPFIHPMMLCGEVREETSMLDTPETLVNCMSIVQMWKLRQSQTNGLVWRTIRMELEKMWVEHGSYTDWQLLACQQTVLTYLLMRMREGARVNDDIDAPLIFTLGRVSKTLVNRIGNAEFITGVPNAINSCSEWIFHETRRRIATIARLINMVLDIDSAVVCYLLRGFVFVPLPAQRTLWETNTTASWRKEFDLFLRDRRLYGLAADGKLKSLVQQDDGQVVISIVDWESWLAEQDTFGTMVMLAGSLLEANASADTSA</sequence>
<keyword evidence="7" id="KW-1185">Reference proteome</keyword>
<dbReference type="Proteomes" id="UP000799772">
    <property type="component" value="Unassembled WGS sequence"/>
</dbReference>
<evidence type="ECO:0000256" key="4">
    <source>
        <dbReference type="ARBA" id="ARBA00023163"/>
    </source>
</evidence>
<comment type="caution">
    <text evidence="6">The sequence shown here is derived from an EMBL/GenBank/DDBJ whole genome shotgun (WGS) entry which is preliminary data.</text>
</comment>
<accession>A0A9P4IJP4</accession>
<keyword evidence="4" id="KW-0804">Transcription</keyword>
<evidence type="ECO:0000256" key="1">
    <source>
        <dbReference type="ARBA" id="ARBA00022723"/>
    </source>
</evidence>
<proteinExistence type="predicted"/>
<evidence type="ECO:0000313" key="7">
    <source>
        <dbReference type="Proteomes" id="UP000799772"/>
    </source>
</evidence>
<dbReference type="PANTHER" id="PTHR47660">
    <property type="entry name" value="TRANSCRIPTION FACTOR WITH C2H2 AND ZN(2)-CYS(6) DNA BINDING DOMAIN (EUROFUNG)-RELATED-RELATED"/>
    <property type="match status" value="1"/>
</dbReference>
<dbReference type="EMBL" id="ML978122">
    <property type="protein sequence ID" value="KAF2102815.1"/>
    <property type="molecule type" value="Genomic_DNA"/>
</dbReference>
<keyword evidence="5" id="KW-0539">Nucleus</keyword>
<keyword evidence="2" id="KW-0862">Zinc</keyword>
<dbReference type="PANTHER" id="PTHR47660:SF3">
    <property type="entry name" value="FINGER DOMAIN PROTEIN, PUTATIVE (AFU_ORTHOLOGUE AFUA_4G03310)-RELATED"/>
    <property type="match status" value="1"/>
</dbReference>
<evidence type="ECO:0000256" key="5">
    <source>
        <dbReference type="ARBA" id="ARBA00023242"/>
    </source>
</evidence>
<protein>
    <submittedName>
        <fullName evidence="6">Uncharacterized protein</fullName>
    </submittedName>
</protein>